<feature type="region of interest" description="Disordered" evidence="1">
    <location>
        <begin position="47"/>
        <end position="68"/>
    </location>
</feature>
<comment type="caution">
    <text evidence="2">The sequence shown here is derived from an EMBL/GenBank/DDBJ whole genome shotgun (WGS) entry which is preliminary data.</text>
</comment>
<proteinExistence type="predicted"/>
<organism evidence="2 3">
    <name type="scientific">Ceratobasidium theobromae</name>
    <dbReference type="NCBI Taxonomy" id="1582974"/>
    <lineage>
        <taxon>Eukaryota</taxon>
        <taxon>Fungi</taxon>
        <taxon>Dikarya</taxon>
        <taxon>Basidiomycota</taxon>
        <taxon>Agaricomycotina</taxon>
        <taxon>Agaricomycetes</taxon>
        <taxon>Cantharellales</taxon>
        <taxon>Ceratobasidiaceae</taxon>
        <taxon>Ceratobasidium</taxon>
    </lineage>
</organism>
<keyword evidence="3" id="KW-1185">Reference proteome</keyword>
<reference evidence="2 3" key="1">
    <citation type="journal article" date="2019" name="Fungal Biol. Biotechnol.">
        <title>Draft genome sequence of fastidious pathogen Ceratobasidium theobromae, which causes vascular-streak dieback in Theobroma cacao.</title>
        <authorList>
            <person name="Ali S.S."/>
            <person name="Asman A."/>
            <person name="Shao J."/>
            <person name="Firmansyah A.P."/>
            <person name="Susilo A.W."/>
            <person name="Rosmana A."/>
            <person name="McMahon P."/>
            <person name="Junaid M."/>
            <person name="Guest D."/>
            <person name="Kheng T.Y."/>
            <person name="Meinhardt L.W."/>
            <person name="Bailey B.A."/>
        </authorList>
    </citation>
    <scope>NUCLEOTIDE SEQUENCE [LARGE SCALE GENOMIC DNA]</scope>
    <source>
        <strain evidence="2 3">CT2</strain>
    </source>
</reference>
<dbReference type="AlphaFoldDB" id="A0A5N5Q9K4"/>
<evidence type="ECO:0000313" key="2">
    <source>
        <dbReference type="EMBL" id="KAB5588442.1"/>
    </source>
</evidence>
<evidence type="ECO:0000256" key="1">
    <source>
        <dbReference type="SAM" id="MobiDB-lite"/>
    </source>
</evidence>
<gene>
    <name evidence="2" type="ORF">CTheo_8121</name>
</gene>
<accession>A0A5N5Q9K4</accession>
<name>A0A5N5Q9K4_9AGAM</name>
<sequence length="97" mass="10222">MTIMHTTTAAQRQVWSSRVLGLAPFRDFSALSQTPIPSRVCRPLTSSSLGIMPRPQPHSSSHHPASGSWGELRAAAAALSPKSAGISRYGAPVLSEG</sequence>
<dbReference type="Proteomes" id="UP000383932">
    <property type="component" value="Unassembled WGS sequence"/>
</dbReference>
<evidence type="ECO:0000313" key="3">
    <source>
        <dbReference type="Proteomes" id="UP000383932"/>
    </source>
</evidence>
<protein>
    <submittedName>
        <fullName evidence="2">Uncharacterized protein</fullName>
    </submittedName>
</protein>
<feature type="compositionally biased region" description="Low complexity" evidence="1">
    <location>
        <begin position="57"/>
        <end position="68"/>
    </location>
</feature>
<dbReference type="EMBL" id="SSOP01000454">
    <property type="protein sequence ID" value="KAB5588442.1"/>
    <property type="molecule type" value="Genomic_DNA"/>
</dbReference>